<dbReference type="Proteomes" id="UP000198356">
    <property type="component" value="Unassembled WGS sequence"/>
</dbReference>
<dbReference type="AlphaFoldDB" id="A0A239MQW0"/>
<sequence length="60" mass="6672">MVVGPKPRLPGFDSHSIQLGDAQTPFVDQLRRLAVSPLGAGQHPFRVNPLLLWRHSAHDH</sequence>
<keyword evidence="2" id="KW-1185">Reference proteome</keyword>
<reference evidence="1 2" key="1">
    <citation type="submission" date="2017-06" db="EMBL/GenBank/DDBJ databases">
        <authorList>
            <person name="Kim H.J."/>
            <person name="Triplett B.A."/>
        </authorList>
    </citation>
    <scope>NUCLEOTIDE SEQUENCE [LARGE SCALE GENOMIC DNA]</scope>
    <source>
        <strain evidence="1 2">DSM 18704</strain>
    </source>
</reference>
<evidence type="ECO:0000313" key="2">
    <source>
        <dbReference type="Proteomes" id="UP000198356"/>
    </source>
</evidence>
<organism evidence="1 2">
    <name type="scientific">Granulicella rosea</name>
    <dbReference type="NCBI Taxonomy" id="474952"/>
    <lineage>
        <taxon>Bacteria</taxon>
        <taxon>Pseudomonadati</taxon>
        <taxon>Acidobacteriota</taxon>
        <taxon>Terriglobia</taxon>
        <taxon>Terriglobales</taxon>
        <taxon>Acidobacteriaceae</taxon>
        <taxon>Granulicella</taxon>
    </lineage>
</organism>
<evidence type="ECO:0000313" key="1">
    <source>
        <dbReference type="EMBL" id="SNT44522.1"/>
    </source>
</evidence>
<gene>
    <name evidence="1" type="ORF">SAMN05421770_11925</name>
</gene>
<accession>A0A239MQW0</accession>
<protein>
    <submittedName>
        <fullName evidence="1">Uncharacterized protein</fullName>
    </submittedName>
</protein>
<dbReference type="EMBL" id="FZOU01000019">
    <property type="protein sequence ID" value="SNT44522.1"/>
    <property type="molecule type" value="Genomic_DNA"/>
</dbReference>
<proteinExistence type="predicted"/>
<name>A0A239MQW0_9BACT</name>